<dbReference type="EMBL" id="KN880653">
    <property type="protein sequence ID" value="KIY64126.1"/>
    <property type="molecule type" value="Genomic_DNA"/>
</dbReference>
<feature type="transmembrane region" description="Helical" evidence="10">
    <location>
        <begin position="688"/>
        <end position="708"/>
    </location>
</feature>
<keyword evidence="2" id="KW-0813">Transport</keyword>
<dbReference type="SMART" id="SM00382">
    <property type="entry name" value="AAA"/>
    <property type="match status" value="1"/>
</dbReference>
<feature type="transmembrane region" description="Helical" evidence="10">
    <location>
        <begin position="833"/>
        <end position="853"/>
    </location>
</feature>
<dbReference type="PROSITE" id="PS50026">
    <property type="entry name" value="EGF_3"/>
    <property type="match status" value="1"/>
</dbReference>
<dbReference type="GO" id="GO:0005524">
    <property type="term" value="F:ATP binding"/>
    <property type="evidence" value="ECO:0007669"/>
    <property type="project" value="UniProtKB-KW"/>
</dbReference>
<evidence type="ECO:0000259" key="13">
    <source>
        <dbReference type="PROSITE" id="PS50893"/>
    </source>
</evidence>
<feature type="compositionally biased region" description="Basic and acidic residues" evidence="9">
    <location>
        <begin position="642"/>
        <end position="656"/>
    </location>
</feature>
<keyword evidence="15" id="KW-1185">Reference proteome</keyword>
<evidence type="ECO:0000256" key="11">
    <source>
        <dbReference type="SAM" id="SignalP"/>
    </source>
</evidence>
<dbReference type="PROSITE" id="PS00211">
    <property type="entry name" value="ABC_TRANSPORTER_1"/>
    <property type="match status" value="1"/>
</dbReference>
<dbReference type="OrthoDB" id="66620at2759"/>
<dbReference type="PROSITE" id="PS00022">
    <property type="entry name" value="EGF_1"/>
    <property type="match status" value="1"/>
</dbReference>
<proteinExistence type="predicted"/>
<keyword evidence="3 10" id="KW-0812">Transmembrane</keyword>
<dbReference type="PROSITE" id="PS50893">
    <property type="entry name" value="ABC_TRANSPORTER_2"/>
    <property type="match status" value="1"/>
</dbReference>
<gene>
    <name evidence="14" type="ORF">CYLTODRAFT_493393</name>
</gene>
<reference evidence="14 15" key="1">
    <citation type="journal article" date="2015" name="Fungal Genet. Biol.">
        <title>Evolution of novel wood decay mechanisms in Agaricales revealed by the genome sequences of Fistulina hepatica and Cylindrobasidium torrendii.</title>
        <authorList>
            <person name="Floudas D."/>
            <person name="Held B.W."/>
            <person name="Riley R."/>
            <person name="Nagy L.G."/>
            <person name="Koehler G."/>
            <person name="Ransdell A.S."/>
            <person name="Younus H."/>
            <person name="Chow J."/>
            <person name="Chiniquy J."/>
            <person name="Lipzen A."/>
            <person name="Tritt A."/>
            <person name="Sun H."/>
            <person name="Haridas S."/>
            <person name="LaButti K."/>
            <person name="Ohm R.A."/>
            <person name="Kues U."/>
            <person name="Blanchette R.A."/>
            <person name="Grigoriev I.V."/>
            <person name="Minto R.E."/>
            <person name="Hibbett D.S."/>
        </authorList>
    </citation>
    <scope>NUCLEOTIDE SEQUENCE [LARGE SCALE GENOMIC DNA]</scope>
    <source>
        <strain evidence="14 15">FP15055 ss-10</strain>
    </source>
</reference>
<feature type="signal peptide" evidence="11">
    <location>
        <begin position="1"/>
        <end position="16"/>
    </location>
</feature>
<dbReference type="STRING" id="1314674.A0A0D7B3L3"/>
<evidence type="ECO:0000256" key="6">
    <source>
        <dbReference type="ARBA" id="ARBA00022989"/>
    </source>
</evidence>
<evidence type="ECO:0000313" key="14">
    <source>
        <dbReference type="EMBL" id="KIY64126.1"/>
    </source>
</evidence>
<dbReference type="InterPro" id="IPR003593">
    <property type="entry name" value="AAA+_ATPase"/>
</dbReference>
<dbReference type="InterPro" id="IPR027417">
    <property type="entry name" value="P-loop_NTPase"/>
</dbReference>
<keyword evidence="8" id="KW-1015">Disulfide bond</keyword>
<name>A0A0D7B3L3_9AGAR</name>
<evidence type="ECO:0000313" key="15">
    <source>
        <dbReference type="Proteomes" id="UP000054007"/>
    </source>
</evidence>
<sequence>MLRRLWLLSALSAVCAQTCENAGYADVTTGECECPTGFGGTNCAQPACGGTIFDGQNRTLANTQTNGFANITGCACEEGWTGLGCNVCSTSSACSRGYSSVANSDNAGVSGQNTTMTCNTAPRVWAAGQMSCSVVNPTLQAVFPLSSFLNIERTVDSSLSALSNVTSFGPKSTVFAQLFYGGVEQFYCSADSCTQTDDGGASSWNCNNLSCHCRNGTSMCGGSPMAITSTINGLGGTLGIDCDAVQDGETTAKCAFKQETLQGLFGSDGLALQGCSFGECVRQFVIDNANSTSTTTATTGSSLSGGVIAGLAILGAIVLFSLGSLLLCLLNQRKARRSATGHLQRGGIGITWRNINYTVSPSFSLFRRHGGKAEGYSDDKVILDSISGQVQPGQFMAILGPSGAGKTTLVDILAQKNMSGTLIGSVTFPGADRPPRVGFVPQQDILPPMLTVFETLLFSARLRLPDAILDAEKVEAVEQLIDQLGLRRVRDTRIGDGITRGISGGEMRRVSIGLELIARPDILILDEPSSGLDSVSASKVAKLLHDIAHNPEYPTAVISSIHQPSSQLYQTFDKVLVLAHGNIIYDGPGGLAPVEHLSRFGESVIPFPGQGYNVADYLLDVASEPPLVLLGRNNSAGSSSIEKGDKPQAISKESEGSGRASTGCPTTFLTQLECLCGREWKVLNRDKTLFIAHLAISCILGLFCGGLYYQTGLTIAGFQSRVGCLFFLGALIAFSSLSALYSITTIRPLFMRERSGAYYSPLPWLIARVLFDVLPLRIIPMLVVSTITYWMAGLAHDAANFFKFLLILALYTLALTLYNFLLGAVFSNAGLAILLSALSALFQMTFAGFFVHLNTIPHVLRWLQWVCPLKYSLEALSVNEVGSGLMIVDQLEGVPVNVSAVLIMETLFGFKGNAYYRDVLILAAFSIAFGLGLISVVYLRLRERR</sequence>
<dbReference type="PANTHER" id="PTHR48041">
    <property type="entry name" value="ABC TRANSPORTER G FAMILY MEMBER 28"/>
    <property type="match status" value="1"/>
</dbReference>
<accession>A0A0D7B3L3</accession>
<dbReference type="SUPFAM" id="SSF52540">
    <property type="entry name" value="P-loop containing nucleoside triphosphate hydrolases"/>
    <property type="match status" value="1"/>
</dbReference>
<feature type="domain" description="EGF-like" evidence="12">
    <location>
        <begin position="11"/>
        <end position="44"/>
    </location>
</feature>
<dbReference type="AlphaFoldDB" id="A0A0D7B3L3"/>
<dbReference type="Proteomes" id="UP000054007">
    <property type="component" value="Unassembled WGS sequence"/>
</dbReference>
<feature type="domain" description="ABC transporter" evidence="13">
    <location>
        <begin position="350"/>
        <end position="605"/>
    </location>
</feature>
<evidence type="ECO:0000256" key="8">
    <source>
        <dbReference type="PROSITE-ProRule" id="PRU00076"/>
    </source>
</evidence>
<dbReference type="Pfam" id="PF01061">
    <property type="entry name" value="ABC2_membrane"/>
    <property type="match status" value="1"/>
</dbReference>
<dbReference type="Pfam" id="PF00005">
    <property type="entry name" value="ABC_tran"/>
    <property type="match status" value="1"/>
</dbReference>
<dbReference type="InterPro" id="IPR000742">
    <property type="entry name" value="EGF"/>
</dbReference>
<evidence type="ECO:0000256" key="4">
    <source>
        <dbReference type="ARBA" id="ARBA00022741"/>
    </source>
</evidence>
<feature type="transmembrane region" description="Helical" evidence="10">
    <location>
        <begin position="765"/>
        <end position="792"/>
    </location>
</feature>
<feature type="transmembrane region" description="Helical" evidence="10">
    <location>
        <begin position="307"/>
        <end position="330"/>
    </location>
</feature>
<evidence type="ECO:0000259" key="12">
    <source>
        <dbReference type="PROSITE" id="PS50026"/>
    </source>
</evidence>
<comment type="subcellular location">
    <subcellularLocation>
        <location evidence="1">Membrane</location>
        <topology evidence="1">Multi-pass membrane protein</topology>
    </subcellularLocation>
</comment>
<keyword evidence="5" id="KW-0067">ATP-binding</keyword>
<evidence type="ECO:0000256" key="7">
    <source>
        <dbReference type="ARBA" id="ARBA00023136"/>
    </source>
</evidence>
<feature type="transmembrane region" description="Helical" evidence="10">
    <location>
        <begin position="919"/>
        <end position="939"/>
    </location>
</feature>
<dbReference type="Gene3D" id="3.40.50.300">
    <property type="entry name" value="P-loop containing nucleotide triphosphate hydrolases"/>
    <property type="match status" value="1"/>
</dbReference>
<feature type="disulfide bond" evidence="8">
    <location>
        <begin position="34"/>
        <end position="43"/>
    </location>
</feature>
<keyword evidence="7 10" id="KW-0472">Membrane</keyword>
<evidence type="ECO:0000256" key="9">
    <source>
        <dbReference type="SAM" id="MobiDB-lite"/>
    </source>
</evidence>
<keyword evidence="6 10" id="KW-1133">Transmembrane helix</keyword>
<feature type="transmembrane region" description="Helical" evidence="10">
    <location>
        <begin position="804"/>
        <end position="826"/>
    </location>
</feature>
<dbReference type="InterPro" id="IPR017871">
    <property type="entry name" value="ABC_transporter-like_CS"/>
</dbReference>
<dbReference type="InterPro" id="IPR050352">
    <property type="entry name" value="ABCG_transporters"/>
</dbReference>
<evidence type="ECO:0000256" key="3">
    <source>
        <dbReference type="ARBA" id="ARBA00022692"/>
    </source>
</evidence>
<dbReference type="GO" id="GO:0140359">
    <property type="term" value="F:ABC-type transporter activity"/>
    <property type="evidence" value="ECO:0007669"/>
    <property type="project" value="InterPro"/>
</dbReference>
<keyword evidence="11" id="KW-0732">Signal</keyword>
<dbReference type="InterPro" id="IPR013525">
    <property type="entry name" value="ABC2_TM"/>
</dbReference>
<evidence type="ECO:0000256" key="1">
    <source>
        <dbReference type="ARBA" id="ARBA00004141"/>
    </source>
</evidence>
<feature type="non-terminal residue" evidence="14">
    <location>
        <position position="1"/>
    </location>
</feature>
<evidence type="ECO:0000256" key="10">
    <source>
        <dbReference type="SAM" id="Phobius"/>
    </source>
</evidence>
<comment type="caution">
    <text evidence="8">Lacks conserved residue(s) required for the propagation of feature annotation.</text>
</comment>
<evidence type="ECO:0000256" key="2">
    <source>
        <dbReference type="ARBA" id="ARBA00022448"/>
    </source>
</evidence>
<keyword evidence="4" id="KW-0547">Nucleotide-binding</keyword>
<feature type="region of interest" description="Disordered" evidence="9">
    <location>
        <begin position="635"/>
        <end position="661"/>
    </location>
</feature>
<dbReference type="PROSITE" id="PS01186">
    <property type="entry name" value="EGF_2"/>
    <property type="match status" value="1"/>
</dbReference>
<keyword evidence="8" id="KW-0245">EGF-like domain</keyword>
<feature type="chain" id="PRO_5002316793" description="ABC transporter" evidence="11">
    <location>
        <begin position="17"/>
        <end position="945"/>
    </location>
</feature>
<dbReference type="PANTHER" id="PTHR48041:SF139">
    <property type="entry name" value="PROTEIN SCARLET"/>
    <property type="match status" value="1"/>
</dbReference>
<organism evidence="14 15">
    <name type="scientific">Cylindrobasidium torrendii FP15055 ss-10</name>
    <dbReference type="NCBI Taxonomy" id="1314674"/>
    <lineage>
        <taxon>Eukaryota</taxon>
        <taxon>Fungi</taxon>
        <taxon>Dikarya</taxon>
        <taxon>Basidiomycota</taxon>
        <taxon>Agaricomycotina</taxon>
        <taxon>Agaricomycetes</taxon>
        <taxon>Agaricomycetidae</taxon>
        <taxon>Agaricales</taxon>
        <taxon>Marasmiineae</taxon>
        <taxon>Physalacriaceae</taxon>
        <taxon>Cylindrobasidium</taxon>
    </lineage>
</organism>
<dbReference type="GO" id="GO:0016020">
    <property type="term" value="C:membrane"/>
    <property type="evidence" value="ECO:0007669"/>
    <property type="project" value="UniProtKB-SubCell"/>
</dbReference>
<evidence type="ECO:0000256" key="5">
    <source>
        <dbReference type="ARBA" id="ARBA00022840"/>
    </source>
</evidence>
<dbReference type="GO" id="GO:0016887">
    <property type="term" value="F:ATP hydrolysis activity"/>
    <property type="evidence" value="ECO:0007669"/>
    <property type="project" value="InterPro"/>
</dbReference>
<feature type="transmembrane region" description="Helical" evidence="10">
    <location>
        <begin position="720"/>
        <end position="744"/>
    </location>
</feature>
<evidence type="ECO:0008006" key="16">
    <source>
        <dbReference type="Google" id="ProtNLM"/>
    </source>
</evidence>
<dbReference type="InterPro" id="IPR003439">
    <property type="entry name" value="ABC_transporter-like_ATP-bd"/>
</dbReference>
<protein>
    <recommendedName>
        <fullName evidence="16">ABC transporter</fullName>
    </recommendedName>
</protein>